<feature type="transmembrane region" description="Helical" evidence="1">
    <location>
        <begin position="367"/>
        <end position="388"/>
    </location>
</feature>
<keyword evidence="3" id="KW-1185">Reference proteome</keyword>
<proteinExistence type="predicted"/>
<accession>A0ABW0EFN4</accession>
<protein>
    <recommendedName>
        <fullName evidence="4">Oligosaccharide repeat unit polymerase</fullName>
    </recommendedName>
</protein>
<feature type="transmembrane region" description="Helical" evidence="1">
    <location>
        <begin position="6"/>
        <end position="21"/>
    </location>
</feature>
<comment type="caution">
    <text evidence="2">The sequence shown here is derived from an EMBL/GenBank/DDBJ whole genome shotgun (WGS) entry which is preliminary data.</text>
</comment>
<evidence type="ECO:0000313" key="2">
    <source>
        <dbReference type="EMBL" id="MFC5272011.1"/>
    </source>
</evidence>
<feature type="transmembrane region" description="Helical" evidence="1">
    <location>
        <begin position="175"/>
        <end position="193"/>
    </location>
</feature>
<feature type="transmembrane region" description="Helical" evidence="1">
    <location>
        <begin position="394"/>
        <end position="412"/>
    </location>
</feature>
<feature type="transmembrane region" description="Helical" evidence="1">
    <location>
        <begin position="120"/>
        <end position="139"/>
    </location>
</feature>
<feature type="transmembrane region" description="Helical" evidence="1">
    <location>
        <begin position="33"/>
        <end position="53"/>
    </location>
</feature>
<dbReference type="RefSeq" id="WP_378018372.1">
    <property type="nucleotide sequence ID" value="NZ_JBHSKT010000011.1"/>
</dbReference>
<feature type="transmembrane region" description="Helical" evidence="1">
    <location>
        <begin position="151"/>
        <end position="169"/>
    </location>
</feature>
<evidence type="ECO:0008006" key="4">
    <source>
        <dbReference type="Google" id="ProtNLM"/>
    </source>
</evidence>
<name>A0ABW0EFN4_9BACT</name>
<reference evidence="3" key="1">
    <citation type="journal article" date="2019" name="Int. J. Syst. Evol. Microbiol.">
        <title>The Global Catalogue of Microorganisms (GCM) 10K type strain sequencing project: providing services to taxonomists for standard genome sequencing and annotation.</title>
        <authorList>
            <consortium name="The Broad Institute Genomics Platform"/>
            <consortium name="The Broad Institute Genome Sequencing Center for Infectious Disease"/>
            <person name="Wu L."/>
            <person name="Ma J."/>
        </authorList>
    </citation>
    <scope>NUCLEOTIDE SEQUENCE [LARGE SCALE GENOMIC DNA]</scope>
    <source>
        <strain evidence="3">KACC 12602</strain>
    </source>
</reference>
<keyword evidence="1" id="KW-1133">Transmembrane helix</keyword>
<dbReference type="EMBL" id="JBHSKT010000011">
    <property type="protein sequence ID" value="MFC5272011.1"/>
    <property type="molecule type" value="Genomic_DNA"/>
</dbReference>
<keyword evidence="1" id="KW-0472">Membrane</keyword>
<evidence type="ECO:0000313" key="3">
    <source>
        <dbReference type="Proteomes" id="UP001596161"/>
    </source>
</evidence>
<feature type="transmembrane region" description="Helical" evidence="1">
    <location>
        <begin position="332"/>
        <end position="355"/>
    </location>
</feature>
<sequence>MPVFHFMLSFGLLAVLIFWLWRKTVSKDFGNLIFWPALSFKLLCGIVLGWFYGGGFDTFDYQRYANTLSKLASNNFISYLKLLFFNELPDSVQIKFKPYSNSFFFTKILSLLNLITDSNYYFNGLFLSFFSFAGCWLLVQTQAKVFPGTKKPAVITFLFFPTVIFWNAGVTKESVLMGALGFFWGLVLQTVYFSGQKLRFNLVLLIFFSWLLFKIKLFLALVVFALTLSWLFLKWLRKRFVFFRSNQNFIGFLGAFIVLAAGATALFLQNFADAFIYRHLVWNYKTLHAKSIGKPVIALNDLKPELGSVLINIPEALTGALFRPFFWEGENLFYRLAGIENLVIVIIFLGSLSFWKNWRKLQISGFYGVLIAFILILAVLIGLTTPNLGTLNRYRTIFLPFLLYLLLQAPFWKRNLDRLSLKFKSRQV</sequence>
<dbReference type="Proteomes" id="UP001596161">
    <property type="component" value="Unassembled WGS sequence"/>
</dbReference>
<feature type="transmembrane region" description="Helical" evidence="1">
    <location>
        <begin position="248"/>
        <end position="268"/>
    </location>
</feature>
<gene>
    <name evidence="2" type="ORF">ACFPIB_15445</name>
</gene>
<organism evidence="2 3">
    <name type="scientific">Adhaeribacter terreus</name>
    <dbReference type="NCBI Taxonomy" id="529703"/>
    <lineage>
        <taxon>Bacteria</taxon>
        <taxon>Pseudomonadati</taxon>
        <taxon>Bacteroidota</taxon>
        <taxon>Cytophagia</taxon>
        <taxon>Cytophagales</taxon>
        <taxon>Hymenobacteraceae</taxon>
        <taxon>Adhaeribacter</taxon>
    </lineage>
</organism>
<evidence type="ECO:0000256" key="1">
    <source>
        <dbReference type="SAM" id="Phobius"/>
    </source>
</evidence>
<keyword evidence="1" id="KW-0812">Transmembrane</keyword>